<evidence type="ECO:0000313" key="2">
    <source>
        <dbReference type="Proteomes" id="UP000679848"/>
    </source>
</evidence>
<name>A0A810Q6M4_9FIRM</name>
<dbReference type="SUPFAM" id="SSF56281">
    <property type="entry name" value="Metallo-hydrolase/oxidoreductase"/>
    <property type="match status" value="1"/>
</dbReference>
<dbReference type="EMBL" id="AP023420">
    <property type="protein sequence ID" value="BCK83760.1"/>
    <property type="molecule type" value="Genomic_DNA"/>
</dbReference>
<evidence type="ECO:0000313" key="1">
    <source>
        <dbReference type="EMBL" id="BCK83760.1"/>
    </source>
</evidence>
<dbReference type="AlphaFoldDB" id="A0A810Q6M4"/>
<dbReference type="InterPro" id="IPR036866">
    <property type="entry name" value="RibonucZ/Hydroxyglut_hydro"/>
</dbReference>
<keyword evidence="2" id="KW-1185">Reference proteome</keyword>
<accession>A0A810Q6M4</accession>
<dbReference type="PANTHER" id="PTHR42967:SF1">
    <property type="entry name" value="MBL FOLD METALLO-HYDROLASE"/>
    <property type="match status" value="1"/>
</dbReference>
<sequence length="234" mass="26363">MRISFLGHSGFLLELPSATLLFDWSEGELPTLRPGRPLLVFASHHHEDHFRPAIFQLGAAAFLLGKDVRMSARNRERWGVSPEAAARCVTLGGGRRLEPLPGVRVETLTSTDEGVAFLVTADGQTVFHAGDLNWWHWEGEDVSWNTEMALHFQEFTAPLRGKHIDLAMLPLDPRLGRDGFRGPRYFLELADIARALPMHQWQDFGFTAKFLEEFPQFAGRVVPISHVGQEFLLP</sequence>
<dbReference type="Proteomes" id="UP000679848">
    <property type="component" value="Chromosome"/>
</dbReference>
<reference evidence="1" key="1">
    <citation type="submission" date="2020-09" db="EMBL/GenBank/DDBJ databases">
        <title>New species isolated from human feces.</title>
        <authorList>
            <person name="Kitahara M."/>
            <person name="Shigeno Y."/>
            <person name="Shime M."/>
            <person name="Matsumoto Y."/>
            <person name="Nakamura S."/>
            <person name="Motooka D."/>
            <person name="Fukuoka S."/>
            <person name="Nishikawa H."/>
            <person name="Benno Y."/>
        </authorList>
    </citation>
    <scope>NUCLEOTIDE SEQUENCE</scope>
    <source>
        <strain evidence="1">MM59</strain>
    </source>
</reference>
<proteinExistence type="predicted"/>
<gene>
    <name evidence="1" type="ORF">MM59RIKEN_10790</name>
</gene>
<dbReference type="GO" id="GO:0016787">
    <property type="term" value="F:hydrolase activity"/>
    <property type="evidence" value="ECO:0007669"/>
    <property type="project" value="UniProtKB-KW"/>
</dbReference>
<protein>
    <submittedName>
        <fullName evidence="1">Hydrolase</fullName>
    </submittedName>
</protein>
<dbReference type="Gene3D" id="3.60.15.10">
    <property type="entry name" value="Ribonuclease Z/Hydroxyacylglutathione hydrolase-like"/>
    <property type="match status" value="1"/>
</dbReference>
<dbReference type="KEGG" id="pfaa:MM59RIKEN_10790"/>
<dbReference type="PANTHER" id="PTHR42967">
    <property type="entry name" value="METAL DEPENDENT HYDROLASE"/>
    <property type="match status" value="1"/>
</dbReference>
<organism evidence="1 2">
    <name type="scientific">Pusillibacter faecalis</name>
    <dbReference type="NCBI Taxonomy" id="2714358"/>
    <lineage>
        <taxon>Bacteria</taxon>
        <taxon>Bacillati</taxon>
        <taxon>Bacillota</taxon>
        <taxon>Clostridia</taxon>
        <taxon>Eubacteriales</taxon>
        <taxon>Oscillospiraceae</taxon>
        <taxon>Pusillibacter</taxon>
    </lineage>
</organism>
<keyword evidence="1" id="KW-0378">Hydrolase</keyword>
<dbReference type="Pfam" id="PF13483">
    <property type="entry name" value="Lactamase_B_3"/>
    <property type="match status" value="1"/>
</dbReference>